<feature type="transmembrane region" description="Helical" evidence="1">
    <location>
        <begin position="207"/>
        <end position="230"/>
    </location>
</feature>
<comment type="caution">
    <text evidence="2">The sequence shown here is derived from an EMBL/GenBank/DDBJ whole genome shotgun (WGS) entry which is preliminary data.</text>
</comment>
<reference evidence="2 3" key="1">
    <citation type="submission" date="2019-03" db="EMBL/GenBank/DDBJ databases">
        <title>Genomic Encyclopedia of Type Strains, Phase IV (KMG-IV): sequencing the most valuable type-strain genomes for metagenomic binning, comparative biology and taxonomic classification.</title>
        <authorList>
            <person name="Goeker M."/>
        </authorList>
    </citation>
    <scope>NUCLEOTIDE SEQUENCE [LARGE SCALE GENOMIC DNA]</scope>
    <source>
        <strain evidence="2 3">DSM 28287</strain>
    </source>
</reference>
<evidence type="ECO:0000256" key="1">
    <source>
        <dbReference type="SAM" id="Phobius"/>
    </source>
</evidence>
<organism evidence="2 3">
    <name type="scientific">Aminicella lysinilytica</name>
    <dbReference type="NCBI Taxonomy" id="433323"/>
    <lineage>
        <taxon>Bacteria</taxon>
        <taxon>Bacillati</taxon>
        <taxon>Bacillota</taxon>
        <taxon>Clostridia</taxon>
        <taxon>Peptostreptococcales</taxon>
        <taxon>Anaerovoracaceae</taxon>
        <taxon>Aminicella</taxon>
    </lineage>
</organism>
<keyword evidence="1" id="KW-0472">Membrane</keyword>
<dbReference type="Proteomes" id="UP000295500">
    <property type="component" value="Unassembled WGS sequence"/>
</dbReference>
<accession>A0A4R6Q073</accession>
<evidence type="ECO:0000313" key="2">
    <source>
        <dbReference type="EMBL" id="TDP51852.1"/>
    </source>
</evidence>
<name>A0A4R6Q073_9FIRM</name>
<protein>
    <submittedName>
        <fullName evidence="2">Uncharacterized protein</fullName>
    </submittedName>
</protein>
<sequence>MKKHVIVNKWMALVIIASLLCIIGLSPISRVYAGDCSYFKDIRNLEYNNLELSNYVGHPVKGSEVKEIQEGLDDLSLIGLDKDNLLSIKITNDNMTYVVKSTDDDCTQAEIIIKEKEKGDIAYVIKEGDLVNTLTIGSDGNYYLDGEKVIYSFSTENINVDGICGSVVDRWQSNDPPKGTSSDYKRVSPDGTVQLNLQKDLEDVGNFALATLIGFAVTGVGILVSTAALIKTIADRHNMGKTNYVKYTYKKYYYKGKHQIGVGLFAEKRAAKYYPGKNATGDYASKTFYCMEQYY</sequence>
<evidence type="ECO:0000313" key="3">
    <source>
        <dbReference type="Proteomes" id="UP000295500"/>
    </source>
</evidence>
<gene>
    <name evidence="2" type="ORF">EV211_12930</name>
</gene>
<dbReference type="RefSeq" id="WP_133528910.1">
    <property type="nucleotide sequence ID" value="NZ_SNXO01000029.1"/>
</dbReference>
<proteinExistence type="predicted"/>
<keyword evidence="3" id="KW-1185">Reference proteome</keyword>
<dbReference type="AlphaFoldDB" id="A0A4R6Q073"/>
<dbReference type="EMBL" id="SNXO01000029">
    <property type="protein sequence ID" value="TDP51852.1"/>
    <property type="molecule type" value="Genomic_DNA"/>
</dbReference>
<keyword evidence="1" id="KW-0812">Transmembrane</keyword>
<keyword evidence="1" id="KW-1133">Transmembrane helix</keyword>